<dbReference type="EMBL" id="JBHULN010000013">
    <property type="protein sequence ID" value="MFD2572812.1"/>
    <property type="molecule type" value="Genomic_DNA"/>
</dbReference>
<evidence type="ECO:0000313" key="4">
    <source>
        <dbReference type="EMBL" id="MFD2572812.1"/>
    </source>
</evidence>
<reference evidence="5" key="1">
    <citation type="journal article" date="2019" name="Int. J. Syst. Evol. Microbiol.">
        <title>The Global Catalogue of Microorganisms (GCM) 10K type strain sequencing project: providing services to taxonomists for standard genome sequencing and annotation.</title>
        <authorList>
            <consortium name="The Broad Institute Genomics Platform"/>
            <consortium name="The Broad Institute Genome Sequencing Center for Infectious Disease"/>
            <person name="Wu L."/>
            <person name="Ma J."/>
        </authorList>
    </citation>
    <scope>NUCLEOTIDE SEQUENCE [LARGE SCALE GENOMIC DNA]</scope>
    <source>
        <strain evidence="5">KCTC 42805</strain>
    </source>
</reference>
<dbReference type="Proteomes" id="UP001597469">
    <property type="component" value="Unassembled WGS sequence"/>
</dbReference>
<evidence type="ECO:0000256" key="1">
    <source>
        <dbReference type="PROSITE-ProRule" id="PRU00169"/>
    </source>
</evidence>
<dbReference type="Pfam" id="PF04397">
    <property type="entry name" value="LytTR"/>
    <property type="match status" value="1"/>
</dbReference>
<protein>
    <submittedName>
        <fullName evidence="4">LytR/AlgR family response regulator transcription factor</fullName>
    </submittedName>
</protein>
<evidence type="ECO:0000259" key="2">
    <source>
        <dbReference type="PROSITE" id="PS50110"/>
    </source>
</evidence>
<dbReference type="SMART" id="SM00850">
    <property type="entry name" value="LytTR"/>
    <property type="match status" value="1"/>
</dbReference>
<feature type="domain" description="Response regulatory" evidence="2">
    <location>
        <begin position="4"/>
        <end position="117"/>
    </location>
</feature>
<dbReference type="InterPro" id="IPR007492">
    <property type="entry name" value="LytTR_DNA-bd_dom"/>
</dbReference>
<keyword evidence="1" id="KW-0597">Phosphoprotein</keyword>
<dbReference type="InterPro" id="IPR011006">
    <property type="entry name" value="CheY-like_superfamily"/>
</dbReference>
<dbReference type="PANTHER" id="PTHR37299:SF1">
    <property type="entry name" value="STAGE 0 SPORULATION PROTEIN A HOMOLOG"/>
    <property type="match status" value="1"/>
</dbReference>
<dbReference type="PROSITE" id="PS50110">
    <property type="entry name" value="RESPONSE_REGULATORY"/>
    <property type="match status" value="1"/>
</dbReference>
<dbReference type="RefSeq" id="WP_381525404.1">
    <property type="nucleotide sequence ID" value="NZ_JBHULN010000013.1"/>
</dbReference>
<dbReference type="PROSITE" id="PS50930">
    <property type="entry name" value="HTH_LYTTR"/>
    <property type="match status" value="1"/>
</dbReference>
<sequence>MKAKALLIDDEQPNLDNLQALLQTYCPQIDVCGTALNVEAAKRLLYVHQPDLLFLDIQMPGQNGFDLLRSLSTYNFDVIFVTAYDQYAIQALRFAAVDYLLKPVAIDELQAAVERAHKQRQLKEQNQLLQNLMHVLKAGHQQAEQRVALATAKETRFVKIGEIIRCESSNNYTTFYLTDGETLLVCKPIYAYDDLLKEYGFIRCHQSHLVNKQFVKSWKKDYGDFLLLADGSEVPISRAKKDDLKKALRL</sequence>
<accession>A0ABW5MB39</accession>
<dbReference type="PANTHER" id="PTHR37299">
    <property type="entry name" value="TRANSCRIPTIONAL REGULATOR-RELATED"/>
    <property type="match status" value="1"/>
</dbReference>
<gene>
    <name evidence="4" type="ORF">ACFSUS_19380</name>
</gene>
<evidence type="ECO:0000259" key="3">
    <source>
        <dbReference type="PROSITE" id="PS50930"/>
    </source>
</evidence>
<feature type="modified residue" description="4-aspartylphosphate" evidence="1">
    <location>
        <position position="56"/>
    </location>
</feature>
<dbReference type="Pfam" id="PF00072">
    <property type="entry name" value="Response_reg"/>
    <property type="match status" value="1"/>
</dbReference>
<proteinExistence type="predicted"/>
<organism evidence="4 5">
    <name type="scientific">Spirosoma soli</name>
    <dbReference type="NCBI Taxonomy" id="1770529"/>
    <lineage>
        <taxon>Bacteria</taxon>
        <taxon>Pseudomonadati</taxon>
        <taxon>Bacteroidota</taxon>
        <taxon>Cytophagia</taxon>
        <taxon>Cytophagales</taxon>
        <taxon>Cytophagaceae</taxon>
        <taxon>Spirosoma</taxon>
    </lineage>
</organism>
<dbReference type="SMART" id="SM00448">
    <property type="entry name" value="REC"/>
    <property type="match status" value="1"/>
</dbReference>
<dbReference type="InterPro" id="IPR001789">
    <property type="entry name" value="Sig_transdc_resp-reg_receiver"/>
</dbReference>
<keyword evidence="5" id="KW-1185">Reference proteome</keyword>
<evidence type="ECO:0000313" key="5">
    <source>
        <dbReference type="Proteomes" id="UP001597469"/>
    </source>
</evidence>
<dbReference type="SUPFAM" id="SSF52172">
    <property type="entry name" value="CheY-like"/>
    <property type="match status" value="1"/>
</dbReference>
<name>A0ABW5MB39_9BACT</name>
<feature type="domain" description="HTH LytTR-type" evidence="3">
    <location>
        <begin position="158"/>
        <end position="250"/>
    </location>
</feature>
<dbReference type="Gene3D" id="2.40.50.1020">
    <property type="entry name" value="LytTr DNA-binding domain"/>
    <property type="match status" value="1"/>
</dbReference>
<dbReference type="InterPro" id="IPR046947">
    <property type="entry name" value="LytR-like"/>
</dbReference>
<dbReference type="Gene3D" id="3.40.50.2300">
    <property type="match status" value="1"/>
</dbReference>
<comment type="caution">
    <text evidence="4">The sequence shown here is derived from an EMBL/GenBank/DDBJ whole genome shotgun (WGS) entry which is preliminary data.</text>
</comment>